<feature type="binding site" evidence="16">
    <location>
        <position position="168"/>
    </location>
    <ligand>
        <name>S-adenosyl-L-methionine</name>
        <dbReference type="ChEBI" id="CHEBI:59789"/>
    </ligand>
</feature>
<dbReference type="EMBL" id="CCBQ010000045">
    <property type="protein sequence ID" value="CDO95804.1"/>
    <property type="molecule type" value="Genomic_DNA"/>
</dbReference>
<evidence type="ECO:0000256" key="1">
    <source>
        <dbReference type="ARBA" id="ARBA00003378"/>
    </source>
</evidence>
<dbReference type="PANTHER" id="PTHR12189:SF2">
    <property type="entry name" value="MRNA CAP GUANINE-N7 METHYLTRANSFERASE"/>
    <property type="match status" value="1"/>
</dbReference>
<feature type="binding site" evidence="16">
    <location>
        <position position="245"/>
    </location>
    <ligand>
        <name>S-adenosyl-L-methionine</name>
        <dbReference type="ChEBI" id="CHEBI:59789"/>
    </ligand>
</feature>
<evidence type="ECO:0000256" key="6">
    <source>
        <dbReference type="ARBA" id="ARBA00022679"/>
    </source>
</evidence>
<feature type="binding site" evidence="16">
    <location>
        <position position="190"/>
    </location>
    <ligand>
        <name>S-adenosyl-L-methionine</name>
        <dbReference type="ChEBI" id="CHEBI:59789"/>
    </ligand>
</feature>
<dbReference type="PIRSF" id="PIRSF028762">
    <property type="entry name" value="ABD1"/>
    <property type="match status" value="1"/>
</dbReference>
<protein>
    <recommendedName>
        <fullName evidence="14 15">mRNA cap guanine-N(7) methyltransferase</fullName>
        <ecNumber evidence="3 15">2.1.1.56</ecNumber>
    </recommendedName>
    <alternativeName>
        <fullName evidence="11 15">mRNA (guanine-N(7))-methyltransferase</fullName>
    </alternativeName>
    <alternativeName>
        <fullName evidence="12 15">mRNA cap methyltransferase</fullName>
    </alternativeName>
</protein>
<feature type="binding site" evidence="16">
    <location>
        <position position="150"/>
    </location>
    <ligand>
        <name>S-adenosyl-L-methionine</name>
        <dbReference type="ChEBI" id="CHEBI:59789"/>
    </ligand>
</feature>
<dbReference type="GO" id="GO:0003723">
    <property type="term" value="F:RNA binding"/>
    <property type="evidence" value="ECO:0007669"/>
    <property type="project" value="UniProtKB-KW"/>
</dbReference>
<dbReference type="CDD" id="cd02440">
    <property type="entry name" value="AdoMet_MTases"/>
    <property type="match status" value="1"/>
</dbReference>
<evidence type="ECO:0000256" key="14">
    <source>
        <dbReference type="ARBA" id="ARBA00049739"/>
    </source>
</evidence>
<comment type="function">
    <text evidence="1">Responsible for methylating the 5'-cap structure of mRNAs.</text>
</comment>
<feature type="compositionally biased region" description="Basic and acidic residues" evidence="18">
    <location>
        <begin position="25"/>
        <end position="40"/>
    </location>
</feature>
<keyword evidence="21" id="KW-1185">Reference proteome</keyword>
<evidence type="ECO:0000313" key="21">
    <source>
        <dbReference type="Proteomes" id="UP000031516"/>
    </source>
</evidence>
<feature type="site" description="mRNA cap binding" evidence="17">
    <location>
        <position position="249"/>
    </location>
</feature>
<keyword evidence="5 15" id="KW-0507">mRNA processing</keyword>
<evidence type="ECO:0000256" key="12">
    <source>
        <dbReference type="ARBA" id="ARBA00033387"/>
    </source>
</evidence>
<dbReference type="InterPro" id="IPR029063">
    <property type="entry name" value="SAM-dependent_MTases_sf"/>
</dbReference>
<evidence type="ECO:0000256" key="2">
    <source>
        <dbReference type="ARBA" id="ARBA00004123"/>
    </source>
</evidence>
<gene>
    <name evidence="20" type="ORF">KLDO_g4033</name>
</gene>
<evidence type="ECO:0000256" key="10">
    <source>
        <dbReference type="ARBA" id="ARBA00023242"/>
    </source>
</evidence>
<name>A0A0A8LA95_9SACH</name>
<feature type="binding site" evidence="16">
    <location>
        <position position="250"/>
    </location>
    <ligand>
        <name>S-adenosyl-L-methionine</name>
        <dbReference type="ChEBI" id="CHEBI:59789"/>
    </ligand>
</feature>
<feature type="binding site" evidence="17">
    <location>
        <begin position="146"/>
        <end position="147"/>
    </location>
    <ligand>
        <name>mRNA</name>
        <dbReference type="ChEBI" id="CHEBI:33699"/>
    </ligand>
</feature>
<dbReference type="PROSITE" id="PS51562">
    <property type="entry name" value="RNA_CAP0_MT"/>
    <property type="match status" value="1"/>
</dbReference>
<evidence type="ECO:0000256" key="18">
    <source>
        <dbReference type="SAM" id="MobiDB-lite"/>
    </source>
</evidence>
<dbReference type="AlphaFoldDB" id="A0A0A8LA95"/>
<accession>A0A0A8LA95</accession>
<dbReference type="PANTHER" id="PTHR12189">
    <property type="entry name" value="MRNA GUANINE-7- METHYLTRANSFERASE"/>
    <property type="match status" value="1"/>
</dbReference>
<keyword evidence="6 15" id="KW-0808">Transferase</keyword>
<dbReference type="Pfam" id="PF03291">
    <property type="entry name" value="mRNA_G-N7_MeTrfase"/>
    <property type="match status" value="1"/>
</dbReference>
<dbReference type="OrthoDB" id="10248867at2759"/>
<reference evidence="20 21" key="1">
    <citation type="submission" date="2014-03" db="EMBL/GenBank/DDBJ databases">
        <title>The genome of Kluyveromyces dobzhanskii.</title>
        <authorList>
            <person name="Nystedt B."/>
            <person name="Astrom S."/>
        </authorList>
    </citation>
    <scope>NUCLEOTIDE SEQUENCE [LARGE SCALE GENOMIC DNA]</scope>
    <source>
        <strain evidence="20 21">CBS 2104</strain>
    </source>
</reference>
<feature type="binding site" evidence="16">
    <location>
        <position position="219"/>
    </location>
    <ligand>
        <name>S-adenosyl-L-methionine</name>
        <dbReference type="ChEBI" id="CHEBI:59789"/>
    </ligand>
</feature>
<organism evidence="20 21">
    <name type="scientific">Kluyveromyces dobzhanskii CBS 2104</name>
    <dbReference type="NCBI Taxonomy" id="1427455"/>
    <lineage>
        <taxon>Eukaryota</taxon>
        <taxon>Fungi</taxon>
        <taxon>Dikarya</taxon>
        <taxon>Ascomycota</taxon>
        <taxon>Saccharomycotina</taxon>
        <taxon>Saccharomycetes</taxon>
        <taxon>Saccharomycetales</taxon>
        <taxon>Saccharomycetaceae</taxon>
        <taxon>Kluyveromyces</taxon>
    </lineage>
</organism>
<dbReference type="InterPro" id="IPR039753">
    <property type="entry name" value="RG7MT1"/>
</dbReference>
<evidence type="ECO:0000256" key="13">
    <source>
        <dbReference type="ARBA" id="ARBA00044712"/>
    </source>
</evidence>
<feature type="site" description="mRNA cap binding" evidence="17">
    <location>
        <position position="343"/>
    </location>
</feature>
<evidence type="ECO:0000256" key="9">
    <source>
        <dbReference type="ARBA" id="ARBA00023042"/>
    </source>
</evidence>
<evidence type="ECO:0000256" key="15">
    <source>
        <dbReference type="PIRNR" id="PIRNR028762"/>
    </source>
</evidence>
<keyword evidence="8 15" id="KW-0694">RNA-binding</keyword>
<evidence type="ECO:0000256" key="16">
    <source>
        <dbReference type="PIRSR" id="PIRSR028762-1"/>
    </source>
</evidence>
<dbReference type="FunFam" id="3.40.50.150:FF:000280">
    <property type="entry name" value="mRNA cap guanine-N7 methyltransferase"/>
    <property type="match status" value="1"/>
</dbReference>
<evidence type="ECO:0000259" key="19">
    <source>
        <dbReference type="PROSITE" id="PS51562"/>
    </source>
</evidence>
<feature type="site" description="mRNA cap binding" evidence="17">
    <location>
        <position position="202"/>
    </location>
</feature>
<sequence>MALLPEKPVWMSQQQYEEQYGSLLKLKESEKQNDEEKQQKQEPQPQGRYSNQEALATHSASAIETEDKINKLQNRKHQRFDLEERKKKQRLQKNIEEQVKHHDIEMTANRTVNVDQVVREHYNERTFISKKHNRNYSPIIKLRNFNNAIKYMLIDRFTRTGDVVLELACGKGGDLRKYGSAGISQFIGVDISNASITEALKRYHSMRNLEYQVILITGDCFGESLGTAVEPFPECRFPCNVVSCQFALHYAFETEEKARRMLLNVTKSLKIGGYFFGTIPDSEFIRYKMNKIPDSVEKPSWGNSIYKVTFSNNEYQKNGNEFPSPFGQMYTFWLEDAIDNVPEYVIPFESFRSLADEYGMELELQKGFNEFFVEEIPKWVNKFSPRMREGLKRSDGRYGVEGIEKEPAAYFYTTFAFRKVRDYQE</sequence>
<comment type="catalytic activity">
    <reaction evidence="13">
        <text>a 5'-end (5'-triphosphoguanosine)-ribonucleoside in mRNA + S-adenosyl-L-methionine = a 5'-end (N(7)-methyl 5'-triphosphoguanosine)-ribonucleoside in mRNA + S-adenosyl-L-homocysteine</text>
        <dbReference type="Rhea" id="RHEA:67008"/>
        <dbReference type="Rhea" id="RHEA-COMP:17166"/>
        <dbReference type="Rhea" id="RHEA-COMP:17167"/>
        <dbReference type="ChEBI" id="CHEBI:57856"/>
        <dbReference type="ChEBI" id="CHEBI:59789"/>
        <dbReference type="ChEBI" id="CHEBI:156461"/>
        <dbReference type="ChEBI" id="CHEBI:167617"/>
        <dbReference type="EC" id="2.1.1.56"/>
    </reaction>
</comment>
<feature type="compositionally biased region" description="Polar residues" evidence="18">
    <location>
        <begin position="47"/>
        <end position="62"/>
    </location>
</feature>
<evidence type="ECO:0000256" key="5">
    <source>
        <dbReference type="ARBA" id="ARBA00022664"/>
    </source>
</evidence>
<keyword evidence="7 15" id="KW-0949">S-adenosyl-L-methionine</keyword>
<dbReference type="Gene3D" id="3.40.50.150">
    <property type="entry name" value="Vaccinia Virus protein VP39"/>
    <property type="match status" value="1"/>
</dbReference>
<dbReference type="GO" id="GO:0005634">
    <property type="term" value="C:nucleus"/>
    <property type="evidence" value="ECO:0007669"/>
    <property type="project" value="UniProtKB-SubCell"/>
</dbReference>
<dbReference type="EC" id="2.1.1.56" evidence="3 15"/>
<keyword evidence="10 15" id="KW-0539">Nucleus</keyword>
<feature type="region of interest" description="Disordered" evidence="18">
    <location>
        <begin position="21"/>
        <end position="70"/>
    </location>
</feature>
<keyword evidence="4 15" id="KW-0489">Methyltransferase</keyword>
<evidence type="ECO:0000256" key="17">
    <source>
        <dbReference type="PIRSR" id="PIRSR028762-2"/>
    </source>
</evidence>
<dbReference type="Proteomes" id="UP000031516">
    <property type="component" value="Unassembled WGS sequence"/>
</dbReference>
<evidence type="ECO:0000256" key="11">
    <source>
        <dbReference type="ARBA" id="ARBA00032772"/>
    </source>
</evidence>
<feature type="site" description="mRNA cap binding" evidence="17">
    <location>
        <position position="171"/>
    </location>
</feature>
<evidence type="ECO:0000256" key="4">
    <source>
        <dbReference type="ARBA" id="ARBA00022603"/>
    </source>
</evidence>
<evidence type="ECO:0000313" key="20">
    <source>
        <dbReference type="EMBL" id="CDO95804.1"/>
    </source>
</evidence>
<feature type="site" description="mRNA cap binding" evidence="17">
    <location>
        <position position="412"/>
    </location>
</feature>
<proteinExistence type="inferred from homology"/>
<evidence type="ECO:0000256" key="7">
    <source>
        <dbReference type="ARBA" id="ARBA00022691"/>
    </source>
</evidence>
<dbReference type="InterPro" id="IPR004971">
    <property type="entry name" value="mRNA_G-N7_MeTrfase_dom"/>
</dbReference>
<dbReference type="InterPro" id="IPR016899">
    <property type="entry name" value="mRNA_G-N7_MeTrfase_euk"/>
</dbReference>
<feature type="domain" description="MRNA cap 0 methyltransferase" evidence="19">
    <location>
        <begin position="137"/>
        <end position="420"/>
    </location>
</feature>
<comment type="caution">
    <text evidence="20">The sequence shown here is derived from an EMBL/GenBank/DDBJ whole genome shotgun (WGS) entry which is preliminary data.</text>
</comment>
<evidence type="ECO:0000256" key="8">
    <source>
        <dbReference type="ARBA" id="ARBA00022884"/>
    </source>
</evidence>
<keyword evidence="9 15" id="KW-0506">mRNA capping</keyword>
<comment type="subcellular location">
    <subcellularLocation>
        <location evidence="2 15">Nucleus</location>
    </subcellularLocation>
</comment>
<feature type="site" description="mRNA cap binding" evidence="17">
    <location>
        <position position="177"/>
    </location>
</feature>
<dbReference type="GO" id="GO:0004482">
    <property type="term" value="F:mRNA 5'-cap (guanine-N7-)-methyltransferase activity"/>
    <property type="evidence" value="ECO:0007669"/>
    <property type="project" value="UniProtKB-EC"/>
</dbReference>
<dbReference type="SUPFAM" id="SSF53335">
    <property type="entry name" value="S-adenosyl-L-methionine-dependent methyltransferases"/>
    <property type="match status" value="1"/>
</dbReference>
<comment type="similarity">
    <text evidence="15">Belongs to the class I-like SAM-binding methyltransferase superfamily. mRNA cap 0 methyltransferase family.</text>
</comment>
<evidence type="ECO:0000256" key="3">
    <source>
        <dbReference type="ARBA" id="ARBA00011926"/>
    </source>
</evidence>